<keyword evidence="12 18" id="KW-0472">Membrane</keyword>
<dbReference type="InterPro" id="IPR050324">
    <property type="entry name" value="CDP-alcohol_PTase-I"/>
</dbReference>
<gene>
    <name evidence="19" type="primary">pgsA</name>
    <name evidence="19" type="ORF">QJV27_02325</name>
</gene>
<evidence type="ECO:0000256" key="9">
    <source>
        <dbReference type="ARBA" id="ARBA00022692"/>
    </source>
</evidence>
<evidence type="ECO:0000256" key="18">
    <source>
        <dbReference type="SAM" id="Phobius"/>
    </source>
</evidence>
<evidence type="ECO:0000313" key="19">
    <source>
        <dbReference type="EMBL" id="MDI2090227.1"/>
    </source>
</evidence>
<dbReference type="InterPro" id="IPR043130">
    <property type="entry name" value="CDP-OH_PTrfase_TM_dom"/>
</dbReference>
<dbReference type="PIRSF" id="PIRSF000847">
    <property type="entry name" value="Phos_ph_gly_syn"/>
    <property type="match status" value="1"/>
</dbReference>
<proteinExistence type="inferred from homology"/>
<comment type="similarity">
    <text evidence="4 17">Belongs to the CDP-alcohol phosphatidyltransferase class-I family.</text>
</comment>
<protein>
    <recommendedName>
        <fullName evidence="6 16">CDP-diacylglycerol--glycerol-3-phosphate 3-phosphatidyltransferase</fullName>
        <ecNumber evidence="5 16">2.7.8.5</ecNumber>
    </recommendedName>
</protein>
<comment type="pathway">
    <text evidence="3">Lipid metabolism.</text>
</comment>
<feature type="transmembrane region" description="Helical" evidence="18">
    <location>
        <begin position="7"/>
        <end position="26"/>
    </location>
</feature>
<keyword evidence="8 17" id="KW-0808">Transferase</keyword>
<dbReference type="Proteomes" id="UP001431634">
    <property type="component" value="Unassembled WGS sequence"/>
</dbReference>
<dbReference type="NCBIfam" id="TIGR00560">
    <property type="entry name" value="pgsA"/>
    <property type="match status" value="1"/>
</dbReference>
<reference evidence="19" key="1">
    <citation type="submission" date="2023-05" db="EMBL/GenBank/DDBJ databases">
        <title>Whole genome sequence of Commensalibacter sp.</title>
        <authorList>
            <person name="Charoenyingcharoen P."/>
            <person name="Yukphan P."/>
        </authorList>
    </citation>
    <scope>NUCLEOTIDE SEQUENCE</scope>
    <source>
        <strain evidence="19">TBRC 16381</strain>
    </source>
</reference>
<dbReference type="RefSeq" id="WP_281447377.1">
    <property type="nucleotide sequence ID" value="NZ_JASBAO010000001.1"/>
</dbReference>
<comment type="caution">
    <text evidence="19">The sequence shown here is derived from an EMBL/GenBank/DDBJ whole genome shotgun (WGS) entry which is preliminary data.</text>
</comment>
<comment type="pathway">
    <text evidence="2">Phospholipid metabolism; phosphatidylglycerol biosynthesis; phosphatidylglycerol from CDP-diacylglycerol: step 1/2.</text>
</comment>
<feature type="transmembrane region" description="Helical" evidence="18">
    <location>
        <begin position="134"/>
        <end position="157"/>
    </location>
</feature>
<sequence length="193" mass="21126">MFNNLPNCLTLSRIIIIPLLAILVMINQPITDFIACLLFILAGVTDYLDGKLARAWQQLSELGRMLDPIADKLLVGILLIVMASYDRLPYGGLIPAMVILSREILVSGLREFLASSQVSLPVTKLSKWKTTFQMIAIGFLLAGDSSAEMLGIGWAPISLIGAVLLWISGILTIVTGWGYVYKGINFINKSEKT</sequence>
<comment type="subcellular location">
    <subcellularLocation>
        <location evidence="1">Membrane</location>
        <topology evidence="1">Multi-pass membrane protein</topology>
    </subcellularLocation>
</comment>
<evidence type="ECO:0000256" key="5">
    <source>
        <dbReference type="ARBA" id="ARBA00013170"/>
    </source>
</evidence>
<keyword evidence="10 18" id="KW-1133">Transmembrane helix</keyword>
<dbReference type="InterPro" id="IPR004570">
    <property type="entry name" value="Phosphatidylglycerol_P_synth"/>
</dbReference>
<dbReference type="EMBL" id="JASBAO010000001">
    <property type="protein sequence ID" value="MDI2090227.1"/>
    <property type="molecule type" value="Genomic_DNA"/>
</dbReference>
<evidence type="ECO:0000256" key="3">
    <source>
        <dbReference type="ARBA" id="ARBA00005189"/>
    </source>
</evidence>
<keyword evidence="9 18" id="KW-0812">Transmembrane</keyword>
<evidence type="ECO:0000256" key="17">
    <source>
        <dbReference type="RuleBase" id="RU003750"/>
    </source>
</evidence>
<keyword evidence="11" id="KW-0443">Lipid metabolism</keyword>
<dbReference type="InterPro" id="IPR000462">
    <property type="entry name" value="CDP-OH_P_trans"/>
</dbReference>
<dbReference type="Gene3D" id="1.20.120.1760">
    <property type="match status" value="1"/>
</dbReference>
<keyword evidence="20" id="KW-1185">Reference proteome</keyword>
<evidence type="ECO:0000256" key="2">
    <source>
        <dbReference type="ARBA" id="ARBA00005042"/>
    </source>
</evidence>
<evidence type="ECO:0000313" key="20">
    <source>
        <dbReference type="Proteomes" id="UP001431634"/>
    </source>
</evidence>
<evidence type="ECO:0000256" key="8">
    <source>
        <dbReference type="ARBA" id="ARBA00022679"/>
    </source>
</evidence>
<evidence type="ECO:0000256" key="1">
    <source>
        <dbReference type="ARBA" id="ARBA00004141"/>
    </source>
</evidence>
<evidence type="ECO:0000256" key="15">
    <source>
        <dbReference type="ARBA" id="ARBA00048586"/>
    </source>
</evidence>
<dbReference type="Pfam" id="PF01066">
    <property type="entry name" value="CDP-OH_P_transf"/>
    <property type="match status" value="1"/>
</dbReference>
<dbReference type="PANTHER" id="PTHR14269">
    <property type="entry name" value="CDP-DIACYLGLYCEROL--GLYCEROL-3-PHOSPHATE 3-PHOSPHATIDYLTRANSFERASE-RELATED"/>
    <property type="match status" value="1"/>
</dbReference>
<evidence type="ECO:0000256" key="12">
    <source>
        <dbReference type="ARBA" id="ARBA00023136"/>
    </source>
</evidence>
<dbReference type="EC" id="2.7.8.5" evidence="5 16"/>
<evidence type="ECO:0000256" key="7">
    <source>
        <dbReference type="ARBA" id="ARBA00022516"/>
    </source>
</evidence>
<keyword evidence="7" id="KW-0444">Lipid biosynthesis</keyword>
<evidence type="ECO:0000256" key="14">
    <source>
        <dbReference type="ARBA" id="ARBA00023264"/>
    </source>
</evidence>
<feature type="transmembrane region" description="Helical" evidence="18">
    <location>
        <begin position="163"/>
        <end position="181"/>
    </location>
</feature>
<accession>A0ABT6PZE0</accession>
<organism evidence="19 20">
    <name type="scientific">Commensalibacter oyaizuii</name>
    <dbReference type="NCBI Taxonomy" id="3043873"/>
    <lineage>
        <taxon>Bacteria</taxon>
        <taxon>Pseudomonadati</taxon>
        <taxon>Pseudomonadota</taxon>
        <taxon>Alphaproteobacteria</taxon>
        <taxon>Acetobacterales</taxon>
        <taxon>Acetobacteraceae</taxon>
    </lineage>
</organism>
<dbReference type="PANTHER" id="PTHR14269:SF62">
    <property type="entry name" value="CDP-DIACYLGLYCEROL--GLYCEROL-3-PHOSPHATE 3-PHOSPHATIDYLTRANSFERASE 1, CHLOROPLASTIC"/>
    <property type="match status" value="1"/>
</dbReference>
<evidence type="ECO:0000256" key="11">
    <source>
        <dbReference type="ARBA" id="ARBA00023098"/>
    </source>
</evidence>
<evidence type="ECO:0000256" key="4">
    <source>
        <dbReference type="ARBA" id="ARBA00010441"/>
    </source>
</evidence>
<dbReference type="PROSITE" id="PS00379">
    <property type="entry name" value="CDP_ALCOHOL_P_TRANSF"/>
    <property type="match status" value="1"/>
</dbReference>
<dbReference type="InterPro" id="IPR048254">
    <property type="entry name" value="CDP_ALCOHOL_P_TRANSF_CS"/>
</dbReference>
<keyword evidence="14" id="KW-1208">Phospholipid metabolism</keyword>
<dbReference type="GO" id="GO:0008444">
    <property type="term" value="F:CDP-diacylglycerol-glycerol-3-phosphate 3-phosphatidyltransferase activity"/>
    <property type="evidence" value="ECO:0007669"/>
    <property type="project" value="UniProtKB-EC"/>
</dbReference>
<evidence type="ECO:0000256" key="10">
    <source>
        <dbReference type="ARBA" id="ARBA00022989"/>
    </source>
</evidence>
<evidence type="ECO:0000256" key="16">
    <source>
        <dbReference type="NCBIfam" id="TIGR00560"/>
    </source>
</evidence>
<evidence type="ECO:0000256" key="6">
    <source>
        <dbReference type="ARBA" id="ARBA00014944"/>
    </source>
</evidence>
<comment type="catalytic activity">
    <reaction evidence="15">
        <text>a CDP-1,2-diacyl-sn-glycerol + sn-glycerol 3-phosphate = a 1,2-diacyl-sn-glycero-3-phospho-(1'-sn-glycero-3'-phosphate) + CMP + H(+)</text>
        <dbReference type="Rhea" id="RHEA:12593"/>
        <dbReference type="ChEBI" id="CHEBI:15378"/>
        <dbReference type="ChEBI" id="CHEBI:57597"/>
        <dbReference type="ChEBI" id="CHEBI:58332"/>
        <dbReference type="ChEBI" id="CHEBI:60110"/>
        <dbReference type="ChEBI" id="CHEBI:60377"/>
        <dbReference type="EC" id="2.7.8.5"/>
    </reaction>
</comment>
<name>A0ABT6PZE0_9PROT</name>
<evidence type="ECO:0000256" key="13">
    <source>
        <dbReference type="ARBA" id="ARBA00023209"/>
    </source>
</evidence>
<keyword evidence="13" id="KW-0594">Phospholipid biosynthesis</keyword>